<keyword evidence="6" id="KW-1185">Reference proteome</keyword>
<dbReference type="InterPro" id="IPR000182">
    <property type="entry name" value="GNAT_dom"/>
</dbReference>
<dbReference type="AlphaFoldDB" id="A0A8J2V1R5"/>
<sequence>MVRVRPAEQNDLPALMELASKTGRGMTTVPQSERTMLHRIYLSQEAFARPRPTEKGETFFLVLEDDGEVAGMSCIFTHLGHERPFYSYRISHISSHSPELELRTDANVLTLVNDFHGYTEIGTLFVDPDKRGGGVGRLLSFSRFMLMAANPGRFGDKIMAEIRGWADENGNFPFWEHVARKFFHLEFDEADKRSANDFRFIADLMPKYPIYADLLPKEAQAAIGKPHDSSRPAMELLMRQGFHYEDLIDIFDAGPSLQARIENITTIRNAERRRVEKGAEVKADMPALVARIGMSDFACISVYVDAVDADTIILSQDQISELGVKEGEEVLVTPVKGRKS</sequence>
<keyword evidence="2" id="KW-0808">Transferase</keyword>
<dbReference type="RefSeq" id="WP_188158584.1">
    <property type="nucleotide sequence ID" value="NZ_BMGH01000001.1"/>
</dbReference>
<evidence type="ECO:0000259" key="4">
    <source>
        <dbReference type="PROSITE" id="PS51186"/>
    </source>
</evidence>
<evidence type="ECO:0000313" key="5">
    <source>
        <dbReference type="EMBL" id="GGD10921.1"/>
    </source>
</evidence>
<protein>
    <submittedName>
        <fullName evidence="5">Arginine N-succinyltransferase</fullName>
    </submittedName>
</protein>
<dbReference type="Gene3D" id="2.40.40.20">
    <property type="match status" value="1"/>
</dbReference>
<evidence type="ECO:0000256" key="1">
    <source>
        <dbReference type="ARBA" id="ARBA00022503"/>
    </source>
</evidence>
<dbReference type="PANTHER" id="PTHR30420:SF1">
    <property type="entry name" value="ARGININE N-SUCCINYLTRANSFERASE"/>
    <property type="match status" value="1"/>
</dbReference>
<keyword evidence="1" id="KW-0056">Arginine metabolism</keyword>
<feature type="domain" description="N-acetyltransferase" evidence="4">
    <location>
        <begin position="2"/>
        <end position="220"/>
    </location>
</feature>
<dbReference type="Gene3D" id="3.40.630.30">
    <property type="match status" value="1"/>
</dbReference>
<dbReference type="SUPFAM" id="SSF55729">
    <property type="entry name" value="Acyl-CoA N-acyltransferases (Nat)"/>
    <property type="match status" value="1"/>
</dbReference>
<organism evidence="5 6">
    <name type="scientific">Aquisalinus flavus</name>
    <dbReference type="NCBI Taxonomy" id="1526572"/>
    <lineage>
        <taxon>Bacteria</taxon>
        <taxon>Pseudomonadati</taxon>
        <taxon>Pseudomonadota</taxon>
        <taxon>Alphaproteobacteria</taxon>
        <taxon>Parvularculales</taxon>
        <taxon>Parvularculaceae</taxon>
        <taxon>Aquisalinus</taxon>
    </lineage>
</organism>
<keyword evidence="3" id="KW-0012">Acyltransferase</keyword>
<dbReference type="CDD" id="cd04301">
    <property type="entry name" value="NAT_SF"/>
    <property type="match status" value="1"/>
</dbReference>
<dbReference type="InterPro" id="IPR016181">
    <property type="entry name" value="Acyl_CoA_acyltransferase"/>
</dbReference>
<comment type="caution">
    <text evidence="5">The sequence shown here is derived from an EMBL/GenBank/DDBJ whole genome shotgun (WGS) entry which is preliminary data.</text>
</comment>
<dbReference type="EMBL" id="BMGH01000001">
    <property type="protein sequence ID" value="GGD10921.1"/>
    <property type="molecule type" value="Genomic_DNA"/>
</dbReference>
<dbReference type="Pfam" id="PF04958">
    <property type="entry name" value="AstA"/>
    <property type="match status" value="1"/>
</dbReference>
<dbReference type="Proteomes" id="UP000613582">
    <property type="component" value="Unassembled WGS sequence"/>
</dbReference>
<evidence type="ECO:0000256" key="2">
    <source>
        <dbReference type="ARBA" id="ARBA00022679"/>
    </source>
</evidence>
<dbReference type="InterPro" id="IPR007041">
    <property type="entry name" value="Arg_succinylTrfase_AstA/AruG"/>
</dbReference>
<dbReference type="GO" id="GO:0008791">
    <property type="term" value="F:arginine N-succinyltransferase activity"/>
    <property type="evidence" value="ECO:0007669"/>
    <property type="project" value="InterPro"/>
</dbReference>
<gene>
    <name evidence="5" type="ORF">GCM10011342_19690</name>
</gene>
<name>A0A8J2V1R5_9PROT</name>
<dbReference type="NCBIfam" id="TIGR03243">
    <property type="entry name" value="arg_catab_AOST"/>
    <property type="match status" value="1"/>
</dbReference>
<dbReference type="PROSITE" id="PS51186">
    <property type="entry name" value="GNAT"/>
    <property type="match status" value="1"/>
</dbReference>
<accession>A0A8J2V1R5</accession>
<proteinExistence type="predicted"/>
<dbReference type="GO" id="GO:0006527">
    <property type="term" value="P:L-arginine catabolic process"/>
    <property type="evidence" value="ECO:0007669"/>
    <property type="project" value="InterPro"/>
</dbReference>
<reference evidence="5" key="1">
    <citation type="journal article" date="2014" name="Int. J. Syst. Evol. Microbiol.">
        <title>Complete genome sequence of Corynebacterium casei LMG S-19264T (=DSM 44701T), isolated from a smear-ripened cheese.</title>
        <authorList>
            <consortium name="US DOE Joint Genome Institute (JGI-PGF)"/>
            <person name="Walter F."/>
            <person name="Albersmeier A."/>
            <person name="Kalinowski J."/>
            <person name="Ruckert C."/>
        </authorList>
    </citation>
    <scope>NUCLEOTIDE SEQUENCE</scope>
    <source>
        <strain evidence="5">CGMCC 1.12921</strain>
    </source>
</reference>
<reference evidence="5" key="2">
    <citation type="submission" date="2020-09" db="EMBL/GenBank/DDBJ databases">
        <authorList>
            <person name="Sun Q."/>
            <person name="Zhou Y."/>
        </authorList>
    </citation>
    <scope>NUCLEOTIDE SEQUENCE</scope>
    <source>
        <strain evidence="5">CGMCC 1.12921</strain>
    </source>
</reference>
<dbReference type="PANTHER" id="PTHR30420">
    <property type="entry name" value="N-SUCCINYLARGININE DIHYDROLASE"/>
    <property type="match status" value="1"/>
</dbReference>
<evidence type="ECO:0000256" key="3">
    <source>
        <dbReference type="ARBA" id="ARBA00023315"/>
    </source>
</evidence>
<evidence type="ECO:0000313" key="6">
    <source>
        <dbReference type="Proteomes" id="UP000613582"/>
    </source>
</evidence>